<reference evidence="1 2" key="2">
    <citation type="submission" date="2018-11" db="EMBL/GenBank/DDBJ databases">
        <authorList>
            <consortium name="Pathogen Informatics"/>
        </authorList>
    </citation>
    <scope>NUCLEOTIDE SEQUENCE [LARGE SCALE GENOMIC DNA]</scope>
</reference>
<reference evidence="3" key="1">
    <citation type="submission" date="2017-02" db="UniProtKB">
        <authorList>
            <consortium name="WormBaseParasite"/>
        </authorList>
    </citation>
    <scope>IDENTIFICATION</scope>
</reference>
<dbReference type="AlphaFoldDB" id="A0A0N4YQR7"/>
<protein>
    <submittedName>
        <fullName evidence="3">Catalase</fullName>
    </submittedName>
</protein>
<organism evidence="3">
    <name type="scientific">Nippostrongylus brasiliensis</name>
    <name type="common">Rat hookworm</name>
    <dbReference type="NCBI Taxonomy" id="27835"/>
    <lineage>
        <taxon>Eukaryota</taxon>
        <taxon>Metazoa</taxon>
        <taxon>Ecdysozoa</taxon>
        <taxon>Nematoda</taxon>
        <taxon>Chromadorea</taxon>
        <taxon>Rhabditida</taxon>
        <taxon>Rhabditina</taxon>
        <taxon>Rhabditomorpha</taxon>
        <taxon>Strongyloidea</taxon>
        <taxon>Heligmosomidae</taxon>
        <taxon>Nippostrongylus</taxon>
    </lineage>
</organism>
<keyword evidence="2" id="KW-1185">Reference proteome</keyword>
<sequence>MRGGGKTIIMGQNTPPSTPFRRAIPAEINSGTIQFALNRIVNTFAVTQYRTHTVHDRDNGWESPVEAEK</sequence>
<dbReference type="EMBL" id="UYSL01024305">
    <property type="protein sequence ID" value="VDL83324.1"/>
    <property type="molecule type" value="Genomic_DNA"/>
</dbReference>
<evidence type="ECO:0000313" key="2">
    <source>
        <dbReference type="Proteomes" id="UP000271162"/>
    </source>
</evidence>
<evidence type="ECO:0000313" key="3">
    <source>
        <dbReference type="WBParaSite" id="NBR_0001958901-mRNA-1"/>
    </source>
</evidence>
<proteinExistence type="predicted"/>
<accession>A0A0N4YQR7</accession>
<gene>
    <name evidence="1" type="ORF">NBR_LOCUS19590</name>
</gene>
<name>A0A0N4YQR7_NIPBR</name>
<dbReference type="WBParaSite" id="NBR_0001958901-mRNA-1">
    <property type="protein sequence ID" value="NBR_0001958901-mRNA-1"/>
    <property type="gene ID" value="NBR_0001958901"/>
</dbReference>
<evidence type="ECO:0000313" key="1">
    <source>
        <dbReference type="EMBL" id="VDL83324.1"/>
    </source>
</evidence>
<dbReference type="Proteomes" id="UP000271162">
    <property type="component" value="Unassembled WGS sequence"/>
</dbReference>